<proteinExistence type="inferred from homology"/>
<comment type="similarity">
    <text evidence="1">Belongs to the carotenoid oxygenase family.</text>
</comment>
<feature type="compositionally biased region" description="Polar residues" evidence="6">
    <location>
        <begin position="113"/>
        <end position="128"/>
    </location>
</feature>
<feature type="region of interest" description="Disordered" evidence="6">
    <location>
        <begin position="270"/>
        <end position="297"/>
    </location>
</feature>
<evidence type="ECO:0000313" key="8">
    <source>
        <dbReference type="Proteomes" id="UP000838412"/>
    </source>
</evidence>
<feature type="region of interest" description="Disordered" evidence="6">
    <location>
        <begin position="1"/>
        <end position="20"/>
    </location>
</feature>
<dbReference type="GO" id="GO:0003834">
    <property type="term" value="F:beta-carotene 15,15'-dioxygenase activity"/>
    <property type="evidence" value="ECO:0007669"/>
    <property type="project" value="TreeGrafter"/>
</dbReference>
<comment type="cofactor">
    <cofactor evidence="5">
        <name>Fe(2+)</name>
        <dbReference type="ChEBI" id="CHEBI:29033"/>
    </cofactor>
    <text evidence="5">Binds 1 Fe(2+) ion per subunit.</text>
</comment>
<dbReference type="GO" id="GO:0042574">
    <property type="term" value="P:retinal metabolic process"/>
    <property type="evidence" value="ECO:0007669"/>
    <property type="project" value="TreeGrafter"/>
</dbReference>
<dbReference type="Pfam" id="PF03055">
    <property type="entry name" value="RPE65"/>
    <property type="match status" value="1"/>
</dbReference>
<evidence type="ECO:0000256" key="4">
    <source>
        <dbReference type="ARBA" id="ARBA00023004"/>
    </source>
</evidence>
<gene>
    <name evidence="7" type="primary">BCO1</name>
    <name evidence="7" type="ORF">BLAG_LOCUS13551</name>
</gene>
<dbReference type="AlphaFoldDB" id="A0A8J9ZHW0"/>
<protein>
    <submittedName>
        <fullName evidence="7">BCO1 protein</fullName>
    </submittedName>
</protein>
<evidence type="ECO:0000256" key="2">
    <source>
        <dbReference type="ARBA" id="ARBA00022723"/>
    </source>
</evidence>
<feature type="binding site" evidence="5">
    <location>
        <position position="965"/>
    </location>
    <ligand>
        <name>Fe cation</name>
        <dbReference type="ChEBI" id="CHEBI:24875"/>
        <note>catalytic</note>
    </ligand>
</feature>
<feature type="binding site" evidence="5">
    <location>
        <position position="706"/>
    </location>
    <ligand>
        <name>Fe cation</name>
        <dbReference type="ChEBI" id="CHEBI:24875"/>
        <note>catalytic</note>
    </ligand>
</feature>
<evidence type="ECO:0000313" key="7">
    <source>
        <dbReference type="EMBL" id="CAH1253970.1"/>
    </source>
</evidence>
<accession>A0A8J9ZHW0</accession>
<feature type="compositionally biased region" description="Acidic residues" evidence="6">
    <location>
        <begin position="288"/>
        <end position="297"/>
    </location>
</feature>
<dbReference type="GO" id="GO:0046872">
    <property type="term" value="F:metal ion binding"/>
    <property type="evidence" value="ECO:0007669"/>
    <property type="project" value="UniProtKB-KW"/>
</dbReference>
<dbReference type="GO" id="GO:0010436">
    <property type="term" value="F:carotenoid dioxygenase activity"/>
    <property type="evidence" value="ECO:0007669"/>
    <property type="project" value="TreeGrafter"/>
</dbReference>
<name>A0A8J9ZHW0_BRALA</name>
<keyword evidence="4 5" id="KW-0408">Iron</keyword>
<keyword evidence="3" id="KW-0560">Oxidoreductase</keyword>
<feature type="region of interest" description="Disordered" evidence="6">
    <location>
        <begin position="106"/>
        <end position="128"/>
    </location>
</feature>
<feature type="binding site" evidence="5">
    <location>
        <position position="653"/>
    </location>
    <ligand>
        <name>Fe cation</name>
        <dbReference type="ChEBI" id="CHEBI:24875"/>
        <note>catalytic</note>
    </ligand>
</feature>
<dbReference type="Proteomes" id="UP000838412">
    <property type="component" value="Chromosome 2"/>
</dbReference>
<feature type="compositionally biased region" description="Basic and acidic residues" evidence="6">
    <location>
        <begin position="272"/>
        <end position="287"/>
    </location>
</feature>
<evidence type="ECO:0000256" key="5">
    <source>
        <dbReference type="PIRSR" id="PIRSR604294-1"/>
    </source>
</evidence>
<sequence length="974" mass="107856">MCNSPDGGSEEETGTCRRLSAVSTHSYAEIKDEDVYDPTSGHSYSEIKDDEINDISAQNTRTGNNELSHSAENVPATTAQVHCGHQVIDVTQLISNPMYPKLNQALARPSDGSEPTVQSPHSLPSELTTSTYSEIKDEDVYDPTRTHTYSEIKDEEAHDISVQVVRVKNSKLNNRSQTIVQTANNCVVTAPNGSRQFIDVTALMSNPMYAKSLAEPTDCTDPKERSTRRHSSTLSTHSYCEIKDDEVYDPSLTHVYFDIKDEEVGGLSVQDVRADENREQNKEKQSLEGDDEAEDPDDDAVTFYAAVAEVGLPPSTNERDNQQQYGTGPENTTAEIVLSPSTNERDAQQQYGTGPENTTAEIVLSPSTNERDNQQQYGTGPENTTAEIVLSPSTNERDAQQQYGTGPENTTAEIVLSPSTNERDNQQQYGTGPENTTAEIPSATMVYKTVILLQLLCAVLHQGALSISPGKDGVLFAFQQNLHEFHKTPMKFESNGSIPKWLSGTLVRNAPARYQVGERSVIDIFDGFAKLHSIDITQQSVNFSASFIKSGIYNRSIEANTISPMVTFLGVDPPFSLYERLQALAKTLDNNDINVWKFGSGDSTTYAAMTDGWVFPEFNIDTLDTIGVIEPDPLEGQSGVGAGPPTIYLSCAHPVVEAATGHSISYVIKPSYLPYQSSVLSVIRIKDLGHFEKVGSFEIEKNSYMHSFALTENYAIFFLQPLYFDFIKLMTTVEMQYAMEWVSGDKMKIYAVNLKNGSVSTLSTDPRFYTHHVNAYETSEGHVIADVITFPDPTPFLTALSLDKLRNLDNLRKMDSFARLTRYYLNLTAETVKVEPFAAKTATDDFMNKLDLPIINEKYRSKKYCIFFGTVTSFATSSPFNGSIPIVKKNVCVPGGDASWSRPNHFAGEPNFVADPNGTHEDDGVILSSVLDADRGLNYLLILDAHTFKEINTAYMPTWIPFGFHGQFFPRSFQ</sequence>
<feature type="region of interest" description="Disordered" evidence="6">
    <location>
        <begin position="310"/>
        <end position="330"/>
    </location>
</feature>
<keyword evidence="2 5" id="KW-0479">Metal-binding</keyword>
<dbReference type="PANTHER" id="PTHR10543">
    <property type="entry name" value="BETA-CAROTENE DIOXYGENASE"/>
    <property type="match status" value="1"/>
</dbReference>
<feature type="region of interest" description="Disordered" evidence="6">
    <location>
        <begin position="418"/>
        <end position="437"/>
    </location>
</feature>
<reference evidence="7" key="1">
    <citation type="submission" date="2022-01" db="EMBL/GenBank/DDBJ databases">
        <authorList>
            <person name="Braso-Vives M."/>
        </authorList>
    </citation>
    <scope>NUCLEOTIDE SEQUENCE</scope>
</reference>
<feature type="region of interest" description="Disordered" evidence="6">
    <location>
        <begin position="213"/>
        <end position="235"/>
    </location>
</feature>
<feature type="binding site" evidence="5">
    <location>
        <position position="771"/>
    </location>
    <ligand>
        <name>Fe cation</name>
        <dbReference type="ChEBI" id="CHEBI:24875"/>
        <note>catalytic</note>
    </ligand>
</feature>
<dbReference type="InterPro" id="IPR004294">
    <property type="entry name" value="Carotenoid_Oase"/>
</dbReference>
<organism evidence="7 8">
    <name type="scientific">Branchiostoma lanceolatum</name>
    <name type="common">Common lancelet</name>
    <name type="synonym">Amphioxus lanceolatum</name>
    <dbReference type="NCBI Taxonomy" id="7740"/>
    <lineage>
        <taxon>Eukaryota</taxon>
        <taxon>Metazoa</taxon>
        <taxon>Chordata</taxon>
        <taxon>Cephalochordata</taxon>
        <taxon>Leptocardii</taxon>
        <taxon>Amphioxiformes</taxon>
        <taxon>Branchiostomatidae</taxon>
        <taxon>Branchiostoma</taxon>
    </lineage>
</organism>
<dbReference type="EMBL" id="OV696687">
    <property type="protein sequence ID" value="CAH1253970.1"/>
    <property type="molecule type" value="Genomic_DNA"/>
</dbReference>
<evidence type="ECO:0000256" key="6">
    <source>
        <dbReference type="SAM" id="MobiDB-lite"/>
    </source>
</evidence>
<evidence type="ECO:0000256" key="3">
    <source>
        <dbReference type="ARBA" id="ARBA00023002"/>
    </source>
</evidence>
<dbReference type="GO" id="GO:0016121">
    <property type="term" value="P:carotene catabolic process"/>
    <property type="evidence" value="ECO:0007669"/>
    <property type="project" value="TreeGrafter"/>
</dbReference>
<keyword evidence="8" id="KW-1185">Reference proteome</keyword>
<dbReference type="PANTHER" id="PTHR10543:SF24">
    <property type="entry name" value="CAROTENOID ISOMEROOXYGENASE"/>
    <property type="match status" value="1"/>
</dbReference>
<evidence type="ECO:0000256" key="1">
    <source>
        <dbReference type="ARBA" id="ARBA00006787"/>
    </source>
</evidence>
<dbReference type="OrthoDB" id="407010at2759"/>